<evidence type="ECO:0000256" key="4">
    <source>
        <dbReference type="ARBA" id="ARBA00022982"/>
    </source>
</evidence>
<organism evidence="7 8">
    <name type="scientific">Chryseosolibacter histidini</name>
    <dbReference type="NCBI Taxonomy" id="2782349"/>
    <lineage>
        <taxon>Bacteria</taxon>
        <taxon>Pseudomonadati</taxon>
        <taxon>Bacteroidota</taxon>
        <taxon>Cytophagia</taxon>
        <taxon>Cytophagales</taxon>
        <taxon>Chryseotaleaceae</taxon>
        <taxon>Chryseosolibacter</taxon>
    </lineage>
</organism>
<comment type="caution">
    <text evidence="7">The sequence shown here is derived from an EMBL/GenBank/DDBJ whole genome shotgun (WGS) entry which is preliminary data.</text>
</comment>
<dbReference type="Proteomes" id="UP001319200">
    <property type="component" value="Unassembled WGS sequence"/>
</dbReference>
<dbReference type="PANTHER" id="PTHR47627">
    <property type="entry name" value="RUBREDOXIN"/>
    <property type="match status" value="1"/>
</dbReference>
<keyword evidence="4" id="KW-0249">Electron transport</keyword>
<keyword evidence="8" id="KW-1185">Reference proteome</keyword>
<dbReference type="InterPro" id="IPR024934">
    <property type="entry name" value="Rubredoxin-like_dom"/>
</dbReference>
<keyword evidence="3" id="KW-0479">Metal-binding</keyword>
<dbReference type="SUPFAM" id="SSF55124">
    <property type="entry name" value="Nitrite/Sulfite reductase N-terminal domain-like"/>
    <property type="match status" value="1"/>
</dbReference>
<dbReference type="GO" id="GO:0005506">
    <property type="term" value="F:iron ion binding"/>
    <property type="evidence" value="ECO:0007669"/>
    <property type="project" value="InterPro"/>
</dbReference>
<dbReference type="Gene3D" id="2.20.28.10">
    <property type="match status" value="1"/>
</dbReference>
<accession>A0AAP2DHX0</accession>
<dbReference type="InterPro" id="IPR050526">
    <property type="entry name" value="Rubredoxin_ET"/>
</dbReference>
<sequence length="491" mass="56710">MDQPVENKKSDLIRAFVKGGFLSPAGLLKIMELSRSLGNKYVLFGSRQDIMFPSHGANESELSDAFKAIHIEYELGSDQSVFQNIVSSYVAVNVVETTSWVKEDTYNVLIDSFDYKPKLKINIVDPLQSLVPLFTGELNFIASREENYWYLYIRDPRKGNVIECWPRLIFGQDIPRIARELEKIFLEFLPFTAEELHLVLKNNYVRINYKPIQEKLKFHETTFPYYEGLNAMLNNQYWLGLYWRNNQYDIDFMSAACKLCQETNISNINIIPWKAFIIKGIKAADRLRWEKLMGKFGINERHSSLELNWHLPVIDSEALALKRFLVRELDQQDISTHGLTFAIKTNRDTFHFTSIVIEKINPTGAASGDRYNILYAKNFNPTNITYYTYAKAVKKELIPTLLIELSKLYFRQLNPEREQVHEVKTDTPPVSGPVTSYQCTNCLTVYDRRYGDPASNIPPGVPFEELPDSYVCHVCETPKKDFVPVTSSSDH</sequence>
<feature type="domain" description="Rubredoxin-like" evidence="6">
    <location>
        <begin position="434"/>
        <end position="485"/>
    </location>
</feature>
<dbReference type="GO" id="GO:0043448">
    <property type="term" value="P:alkane catabolic process"/>
    <property type="evidence" value="ECO:0007669"/>
    <property type="project" value="TreeGrafter"/>
</dbReference>
<gene>
    <name evidence="7" type="ORF">KK083_06990</name>
</gene>
<comment type="cofactor">
    <cofactor evidence="1">
        <name>Fe(3+)</name>
        <dbReference type="ChEBI" id="CHEBI:29034"/>
    </cofactor>
</comment>
<dbReference type="AlphaFoldDB" id="A0AAP2DHX0"/>
<dbReference type="GO" id="GO:0009055">
    <property type="term" value="F:electron transfer activity"/>
    <property type="evidence" value="ECO:0007669"/>
    <property type="project" value="TreeGrafter"/>
</dbReference>
<keyword evidence="5" id="KW-0408">Iron</keyword>
<evidence type="ECO:0000259" key="6">
    <source>
        <dbReference type="PROSITE" id="PS50903"/>
    </source>
</evidence>
<evidence type="ECO:0000256" key="2">
    <source>
        <dbReference type="ARBA" id="ARBA00022448"/>
    </source>
</evidence>
<protein>
    <submittedName>
        <fullName evidence="7">Rubredoxin</fullName>
    </submittedName>
</protein>
<dbReference type="Pfam" id="PF00301">
    <property type="entry name" value="Rubredoxin"/>
    <property type="match status" value="1"/>
</dbReference>
<dbReference type="EMBL" id="JAHESF010000005">
    <property type="protein sequence ID" value="MBT1696611.1"/>
    <property type="molecule type" value="Genomic_DNA"/>
</dbReference>
<reference evidence="7 8" key="1">
    <citation type="submission" date="2021-05" db="EMBL/GenBank/DDBJ databases">
        <title>A Polyphasic approach of four new species of the genus Ohtaekwangia: Ohtaekwangia histidinii sp. nov., Ohtaekwangia cretensis sp. nov., Ohtaekwangia indiensis sp. nov., Ohtaekwangia reichenbachii sp. nov. from diverse environment.</title>
        <authorList>
            <person name="Octaviana S."/>
        </authorList>
    </citation>
    <scope>NUCLEOTIDE SEQUENCE [LARGE SCALE GENOMIC DNA]</scope>
    <source>
        <strain evidence="7 8">PWU4</strain>
    </source>
</reference>
<dbReference type="GO" id="GO:0016491">
    <property type="term" value="F:oxidoreductase activity"/>
    <property type="evidence" value="ECO:0007669"/>
    <property type="project" value="InterPro"/>
</dbReference>
<name>A0AAP2DHX0_9BACT</name>
<dbReference type="InterPro" id="IPR024935">
    <property type="entry name" value="Rubredoxin_dom"/>
</dbReference>
<dbReference type="InterPro" id="IPR036136">
    <property type="entry name" value="Nit/Sulf_reduc_fer-like_dom_sf"/>
</dbReference>
<evidence type="ECO:0000313" key="7">
    <source>
        <dbReference type="EMBL" id="MBT1696611.1"/>
    </source>
</evidence>
<keyword evidence="2" id="KW-0813">Transport</keyword>
<evidence type="ECO:0000256" key="1">
    <source>
        <dbReference type="ARBA" id="ARBA00001965"/>
    </source>
</evidence>
<evidence type="ECO:0000256" key="5">
    <source>
        <dbReference type="ARBA" id="ARBA00023004"/>
    </source>
</evidence>
<dbReference type="PANTHER" id="PTHR47627:SF1">
    <property type="entry name" value="RUBREDOXIN-1-RELATED"/>
    <property type="match status" value="1"/>
</dbReference>
<proteinExistence type="predicted"/>
<dbReference type="CDD" id="cd00730">
    <property type="entry name" value="rubredoxin"/>
    <property type="match status" value="1"/>
</dbReference>
<evidence type="ECO:0000313" key="8">
    <source>
        <dbReference type="Proteomes" id="UP001319200"/>
    </source>
</evidence>
<evidence type="ECO:0000256" key="3">
    <source>
        <dbReference type="ARBA" id="ARBA00022723"/>
    </source>
</evidence>
<dbReference type="PROSITE" id="PS50903">
    <property type="entry name" value="RUBREDOXIN_LIKE"/>
    <property type="match status" value="1"/>
</dbReference>
<dbReference type="SUPFAM" id="SSF57802">
    <property type="entry name" value="Rubredoxin-like"/>
    <property type="match status" value="1"/>
</dbReference>